<dbReference type="Proteomes" id="UP000322667">
    <property type="component" value="Chromosome A05"/>
</dbReference>
<dbReference type="AlphaFoldDB" id="A0A5D2QIM9"/>
<evidence type="ECO:0000313" key="2">
    <source>
        <dbReference type="EMBL" id="TYI28521.1"/>
    </source>
</evidence>
<protein>
    <submittedName>
        <fullName evidence="2">Uncharacterized protein</fullName>
    </submittedName>
</protein>
<proteinExistence type="predicted"/>
<feature type="region of interest" description="Disordered" evidence="1">
    <location>
        <begin position="33"/>
        <end position="92"/>
    </location>
</feature>
<name>A0A5D2QIM9_GOSTO</name>
<accession>A0A5D2QIM9</accession>
<evidence type="ECO:0000313" key="3">
    <source>
        <dbReference type="Proteomes" id="UP000322667"/>
    </source>
</evidence>
<reference evidence="2 3" key="1">
    <citation type="submission" date="2019-07" db="EMBL/GenBank/DDBJ databases">
        <title>WGS assembly of Gossypium tomentosum.</title>
        <authorList>
            <person name="Chen Z.J."/>
            <person name="Sreedasyam A."/>
            <person name="Ando A."/>
            <person name="Song Q."/>
            <person name="De L."/>
            <person name="Hulse-Kemp A."/>
            <person name="Ding M."/>
            <person name="Ye W."/>
            <person name="Kirkbride R."/>
            <person name="Jenkins J."/>
            <person name="Plott C."/>
            <person name="Lovell J."/>
            <person name="Lin Y.-M."/>
            <person name="Vaughn R."/>
            <person name="Liu B."/>
            <person name="Li W."/>
            <person name="Simpson S."/>
            <person name="Scheffler B."/>
            <person name="Saski C."/>
            <person name="Grover C."/>
            <person name="Hu G."/>
            <person name="Conover J."/>
            <person name="Carlson J."/>
            <person name="Shu S."/>
            <person name="Boston L."/>
            <person name="Williams M."/>
            <person name="Peterson D."/>
            <person name="Mcgee K."/>
            <person name="Jones D."/>
            <person name="Wendel J."/>
            <person name="Stelly D."/>
            <person name="Grimwood J."/>
            <person name="Schmutz J."/>
        </authorList>
    </citation>
    <scope>NUCLEOTIDE SEQUENCE [LARGE SCALE GENOMIC DNA]</scope>
    <source>
        <strain evidence="2">7179.01</strain>
    </source>
</reference>
<gene>
    <name evidence="2" type="ORF">ES332_A05G250700v1</name>
</gene>
<organism evidence="2 3">
    <name type="scientific">Gossypium tomentosum</name>
    <name type="common">Hawaiian cotton</name>
    <name type="synonym">Gossypium sandvicense</name>
    <dbReference type="NCBI Taxonomy" id="34277"/>
    <lineage>
        <taxon>Eukaryota</taxon>
        <taxon>Viridiplantae</taxon>
        <taxon>Streptophyta</taxon>
        <taxon>Embryophyta</taxon>
        <taxon>Tracheophyta</taxon>
        <taxon>Spermatophyta</taxon>
        <taxon>Magnoliopsida</taxon>
        <taxon>eudicotyledons</taxon>
        <taxon>Gunneridae</taxon>
        <taxon>Pentapetalae</taxon>
        <taxon>rosids</taxon>
        <taxon>malvids</taxon>
        <taxon>Malvales</taxon>
        <taxon>Malvaceae</taxon>
        <taxon>Malvoideae</taxon>
        <taxon>Gossypium</taxon>
    </lineage>
</organism>
<sequence>MIESMLMADDEIGQINLDLDQYPAFKKLSTAFMSSGNVKSERPRTPTKRPRGETSGNGDYPMPDASTRGPVSYGPARTNIEPSTTQPIYYGGRPPRFKSAELREWYLPSAQIKQGVMLVLGTFIET</sequence>
<evidence type="ECO:0000256" key="1">
    <source>
        <dbReference type="SAM" id="MobiDB-lite"/>
    </source>
</evidence>
<dbReference type="EMBL" id="CM017614">
    <property type="protein sequence ID" value="TYI28521.1"/>
    <property type="molecule type" value="Genomic_DNA"/>
</dbReference>
<keyword evidence="3" id="KW-1185">Reference proteome</keyword>